<dbReference type="Proteomes" id="UP000746612">
    <property type="component" value="Unassembled WGS sequence"/>
</dbReference>
<reference evidence="2" key="2">
    <citation type="submission" date="2021-03" db="EMBL/GenBank/DDBJ databases">
        <authorList>
            <person name="Alouane T."/>
            <person name="Langin T."/>
            <person name="Bonhomme L."/>
        </authorList>
    </citation>
    <scope>NUCLEOTIDE SEQUENCE</scope>
    <source>
        <strain evidence="2">MDC_Fg202</strain>
    </source>
</reference>
<name>A0A4E9DUH8_GIBZA</name>
<evidence type="ECO:0000313" key="3">
    <source>
        <dbReference type="EMBL" id="VIO57328.1"/>
    </source>
</evidence>
<dbReference type="EMBL" id="CAAKMV010000129">
    <property type="protein sequence ID" value="VIO57328.1"/>
    <property type="molecule type" value="Genomic_DNA"/>
</dbReference>
<reference evidence="3" key="1">
    <citation type="submission" date="2019-04" db="EMBL/GenBank/DDBJ databases">
        <authorList>
            <person name="Melise S."/>
            <person name="Noan J."/>
            <person name="Okalmin O."/>
        </authorList>
    </citation>
    <scope>NUCLEOTIDE SEQUENCE</scope>
    <source>
        <strain evidence="3">FN9</strain>
    </source>
</reference>
<feature type="compositionally biased region" description="Basic residues" evidence="1">
    <location>
        <begin position="7"/>
        <end position="16"/>
    </location>
</feature>
<gene>
    <name evidence="3" type="ORF">FUG_LOCUS251618</name>
    <name evidence="2" type="ORF">MDCFG202_LOCUS464528</name>
</gene>
<organism evidence="3">
    <name type="scientific">Gibberella zeae</name>
    <name type="common">Wheat head blight fungus</name>
    <name type="synonym">Fusarium graminearum</name>
    <dbReference type="NCBI Taxonomy" id="5518"/>
    <lineage>
        <taxon>Eukaryota</taxon>
        <taxon>Fungi</taxon>
        <taxon>Dikarya</taxon>
        <taxon>Ascomycota</taxon>
        <taxon>Pezizomycotina</taxon>
        <taxon>Sordariomycetes</taxon>
        <taxon>Hypocreomycetidae</taxon>
        <taxon>Hypocreales</taxon>
        <taxon>Nectriaceae</taxon>
        <taxon>Fusarium</taxon>
    </lineage>
</organism>
<proteinExistence type="predicted"/>
<sequence>MSGRNCSLKRSHHRRQTQAAQRSSDRSKWILGSGRLLWGIGGSHKLGKELALSGIVPVARSFTNPGSLETLFEPVDNFYMLSSACKDYGTTPLHDAPDQAIHVENWQLNGPKILKERTVNSAKVFNYTYLFDAVVARPTRLY</sequence>
<dbReference type="AlphaFoldDB" id="A0A4E9DUH8"/>
<accession>A0A4E9DUH8</accession>
<dbReference type="EMBL" id="CAJPIJ010000167">
    <property type="protein sequence ID" value="CAG2001483.1"/>
    <property type="molecule type" value="Genomic_DNA"/>
</dbReference>
<feature type="region of interest" description="Disordered" evidence="1">
    <location>
        <begin position="1"/>
        <end position="26"/>
    </location>
</feature>
<evidence type="ECO:0000256" key="1">
    <source>
        <dbReference type="SAM" id="MobiDB-lite"/>
    </source>
</evidence>
<evidence type="ECO:0000313" key="2">
    <source>
        <dbReference type="EMBL" id="CAG2001483.1"/>
    </source>
</evidence>
<protein>
    <submittedName>
        <fullName evidence="3">Uncharacterized protein</fullName>
    </submittedName>
</protein>